<dbReference type="InterPro" id="IPR003599">
    <property type="entry name" value="Ig_sub"/>
</dbReference>
<dbReference type="GO" id="GO:0016020">
    <property type="term" value="C:membrane"/>
    <property type="evidence" value="ECO:0007669"/>
    <property type="project" value="UniProtKB-SubCell"/>
</dbReference>
<dbReference type="Proteomes" id="UP000694403">
    <property type="component" value="Unplaced"/>
</dbReference>
<evidence type="ECO:0000256" key="1">
    <source>
        <dbReference type="ARBA" id="ARBA00004370"/>
    </source>
</evidence>
<dbReference type="PANTHER" id="PTHR19256">
    <property type="entry name" value="T-CELL RECEPTOR GAMMA CHAIN"/>
    <property type="match status" value="1"/>
</dbReference>
<keyword evidence="9" id="KW-1185">Reference proteome</keyword>
<dbReference type="InterPro" id="IPR007110">
    <property type="entry name" value="Ig-like_dom"/>
</dbReference>
<dbReference type="SMART" id="SM00409">
    <property type="entry name" value="IG"/>
    <property type="match status" value="1"/>
</dbReference>
<dbReference type="SUPFAM" id="SSF48726">
    <property type="entry name" value="Immunoglobulin"/>
    <property type="match status" value="1"/>
</dbReference>
<proteinExistence type="predicted"/>
<dbReference type="PROSITE" id="PS50835">
    <property type="entry name" value="IG_LIKE"/>
    <property type="match status" value="1"/>
</dbReference>
<dbReference type="InterPro" id="IPR051117">
    <property type="entry name" value="TRG_var/const_region"/>
</dbReference>
<evidence type="ECO:0000256" key="3">
    <source>
        <dbReference type="ARBA" id="ARBA00022989"/>
    </source>
</evidence>
<dbReference type="InterPro" id="IPR036179">
    <property type="entry name" value="Ig-like_dom_sf"/>
</dbReference>
<dbReference type="Ensembl" id="ENSCSRT00000013269.1">
    <property type="protein sequence ID" value="ENSCSRP00000012753.1"/>
    <property type="gene ID" value="ENSCSRG00000009644.1"/>
</dbReference>
<keyword evidence="3" id="KW-1133">Transmembrane helix</keyword>
<reference evidence="8" key="1">
    <citation type="submission" date="2025-08" db="UniProtKB">
        <authorList>
            <consortium name="Ensembl"/>
        </authorList>
    </citation>
    <scope>IDENTIFICATION</scope>
</reference>
<organism evidence="8 9">
    <name type="scientific">Chelydra serpentina</name>
    <name type="common">Snapping turtle</name>
    <name type="synonym">Testudo serpentina</name>
    <dbReference type="NCBI Taxonomy" id="8475"/>
    <lineage>
        <taxon>Eukaryota</taxon>
        <taxon>Metazoa</taxon>
        <taxon>Chordata</taxon>
        <taxon>Craniata</taxon>
        <taxon>Vertebrata</taxon>
        <taxon>Euteleostomi</taxon>
        <taxon>Archelosauria</taxon>
        <taxon>Testudinata</taxon>
        <taxon>Testudines</taxon>
        <taxon>Cryptodira</taxon>
        <taxon>Durocryptodira</taxon>
        <taxon>Americhelydia</taxon>
        <taxon>Chelydroidea</taxon>
        <taxon>Chelydridae</taxon>
        <taxon>Chelydra</taxon>
    </lineage>
</organism>
<dbReference type="AlphaFoldDB" id="A0A8C3SDR3"/>
<dbReference type="InterPro" id="IPR013783">
    <property type="entry name" value="Ig-like_fold"/>
</dbReference>
<reference evidence="8" key="2">
    <citation type="submission" date="2025-09" db="UniProtKB">
        <authorList>
            <consortium name="Ensembl"/>
        </authorList>
    </citation>
    <scope>IDENTIFICATION</scope>
</reference>
<sequence>MALQTARQWTIKPTCLPEELAGSVHLEQEQISVTKQPLQGDSAKFTCKMLGGSDSTYIHWYRAPATGALQRLLYLSSSESNPRWEAGFSTEKLTAYFQSRNICRLLVHKLEETDSGRYYCGAWDFTQYHKLPATLHKSHHSSVYGA</sequence>
<evidence type="ECO:0000259" key="7">
    <source>
        <dbReference type="PROSITE" id="PS50835"/>
    </source>
</evidence>
<name>A0A8C3SDR3_CHESE</name>
<keyword evidence="4" id="KW-0472">Membrane</keyword>
<keyword evidence="5" id="KW-0675">Receptor</keyword>
<evidence type="ECO:0000256" key="6">
    <source>
        <dbReference type="ARBA" id="ARBA00023319"/>
    </source>
</evidence>
<keyword evidence="2" id="KW-0812">Transmembrane</keyword>
<comment type="subcellular location">
    <subcellularLocation>
        <location evidence="1">Membrane</location>
    </subcellularLocation>
</comment>
<dbReference type="Gene3D" id="2.60.40.10">
    <property type="entry name" value="Immunoglobulins"/>
    <property type="match status" value="1"/>
</dbReference>
<evidence type="ECO:0000256" key="5">
    <source>
        <dbReference type="ARBA" id="ARBA00023170"/>
    </source>
</evidence>
<evidence type="ECO:0000256" key="4">
    <source>
        <dbReference type="ARBA" id="ARBA00023136"/>
    </source>
</evidence>
<evidence type="ECO:0000256" key="2">
    <source>
        <dbReference type="ARBA" id="ARBA00022692"/>
    </source>
</evidence>
<dbReference type="Pfam" id="PF07686">
    <property type="entry name" value="V-set"/>
    <property type="match status" value="1"/>
</dbReference>
<evidence type="ECO:0000313" key="9">
    <source>
        <dbReference type="Proteomes" id="UP000694403"/>
    </source>
</evidence>
<keyword evidence="6" id="KW-0393">Immunoglobulin domain</keyword>
<evidence type="ECO:0000313" key="8">
    <source>
        <dbReference type="Ensembl" id="ENSCSRP00000012753.1"/>
    </source>
</evidence>
<dbReference type="PANTHER" id="PTHR19256:SF65">
    <property type="entry name" value="T CELL RECEPTOR GAMMA CONSTANT 1-RELATED"/>
    <property type="match status" value="1"/>
</dbReference>
<feature type="domain" description="Ig-like" evidence="7">
    <location>
        <begin position="17"/>
        <end position="120"/>
    </location>
</feature>
<dbReference type="InterPro" id="IPR013106">
    <property type="entry name" value="Ig_V-set"/>
</dbReference>
<protein>
    <recommendedName>
        <fullName evidence="7">Ig-like domain-containing protein</fullName>
    </recommendedName>
</protein>
<accession>A0A8C3SDR3</accession>